<dbReference type="GO" id="GO:0009253">
    <property type="term" value="P:peptidoglycan catabolic process"/>
    <property type="evidence" value="ECO:0007669"/>
    <property type="project" value="InterPro"/>
</dbReference>
<reference evidence="5 6" key="1">
    <citation type="submission" date="2019-06" db="EMBL/GenBank/DDBJ databases">
        <title>Sequencing the genomes of 1000 actinobacteria strains.</title>
        <authorList>
            <person name="Klenk H.-P."/>
        </authorList>
    </citation>
    <scope>NUCLEOTIDE SEQUENCE [LARGE SCALE GENOMIC DNA]</scope>
    <source>
        <strain evidence="5 6">DSM 45015</strain>
    </source>
</reference>
<dbReference type="InterPro" id="IPR006619">
    <property type="entry name" value="PGRP_domain_met/bac"/>
</dbReference>
<evidence type="ECO:0000259" key="3">
    <source>
        <dbReference type="SMART" id="SM00644"/>
    </source>
</evidence>
<dbReference type="RefSeq" id="WP_141924746.1">
    <property type="nucleotide sequence ID" value="NZ_VFQC01000001.1"/>
</dbReference>
<comment type="similarity">
    <text evidence="1">Belongs to the N-acetylmuramoyl-L-alanine amidase 2 family.</text>
</comment>
<feature type="region of interest" description="Disordered" evidence="2">
    <location>
        <begin position="165"/>
        <end position="235"/>
    </location>
</feature>
<evidence type="ECO:0000313" key="5">
    <source>
        <dbReference type="EMBL" id="TQN33376.1"/>
    </source>
</evidence>
<evidence type="ECO:0000259" key="4">
    <source>
        <dbReference type="SMART" id="SM00701"/>
    </source>
</evidence>
<keyword evidence="6" id="KW-1185">Reference proteome</keyword>
<evidence type="ECO:0000256" key="2">
    <source>
        <dbReference type="SAM" id="MobiDB-lite"/>
    </source>
</evidence>
<dbReference type="PANTHER" id="PTHR11022">
    <property type="entry name" value="PEPTIDOGLYCAN RECOGNITION PROTEIN"/>
    <property type="match status" value="1"/>
</dbReference>
<dbReference type="SMART" id="SM00701">
    <property type="entry name" value="PGRP"/>
    <property type="match status" value="1"/>
</dbReference>
<dbReference type="Gene3D" id="3.40.80.10">
    <property type="entry name" value="Peptidoglycan recognition protein-like"/>
    <property type="match status" value="1"/>
</dbReference>
<feature type="region of interest" description="Disordered" evidence="2">
    <location>
        <begin position="1"/>
        <end position="31"/>
    </location>
</feature>
<dbReference type="InterPro" id="IPR002502">
    <property type="entry name" value="Amidase_domain"/>
</dbReference>
<dbReference type="GO" id="GO:0008270">
    <property type="term" value="F:zinc ion binding"/>
    <property type="evidence" value="ECO:0007669"/>
    <property type="project" value="InterPro"/>
</dbReference>
<name>A0A543NNM1_9ACTN</name>
<dbReference type="PANTHER" id="PTHR11022:SF41">
    <property type="entry name" value="PEPTIDOGLYCAN-RECOGNITION PROTEIN LC-RELATED"/>
    <property type="match status" value="1"/>
</dbReference>
<feature type="compositionally biased region" description="Basic and acidic residues" evidence="2">
    <location>
        <begin position="187"/>
        <end position="200"/>
    </location>
</feature>
<proteinExistence type="inferred from homology"/>
<dbReference type="SUPFAM" id="SSF55846">
    <property type="entry name" value="N-acetylmuramoyl-L-alanine amidase-like"/>
    <property type="match status" value="1"/>
</dbReference>
<dbReference type="CDD" id="cd06583">
    <property type="entry name" value="PGRP"/>
    <property type="match status" value="1"/>
</dbReference>
<dbReference type="InterPro" id="IPR036505">
    <property type="entry name" value="Amidase/PGRP_sf"/>
</dbReference>
<protein>
    <submittedName>
        <fullName evidence="5">N-acetylmuramoyl-L-alanine amidase</fullName>
    </submittedName>
</protein>
<evidence type="ECO:0000313" key="6">
    <source>
        <dbReference type="Proteomes" id="UP000317422"/>
    </source>
</evidence>
<accession>A0A543NNM1</accession>
<feature type="domain" description="N-acetylmuramoyl-L-alanine amidase" evidence="3">
    <location>
        <begin position="15"/>
        <end position="153"/>
    </location>
</feature>
<dbReference type="EMBL" id="VFQC01000001">
    <property type="protein sequence ID" value="TQN33376.1"/>
    <property type="molecule type" value="Genomic_DNA"/>
</dbReference>
<dbReference type="SMART" id="SM00644">
    <property type="entry name" value="Ami_2"/>
    <property type="match status" value="1"/>
</dbReference>
<organism evidence="5 6">
    <name type="scientific">Haloactinospora alba</name>
    <dbReference type="NCBI Taxonomy" id="405555"/>
    <lineage>
        <taxon>Bacteria</taxon>
        <taxon>Bacillati</taxon>
        <taxon>Actinomycetota</taxon>
        <taxon>Actinomycetes</taxon>
        <taxon>Streptosporangiales</taxon>
        <taxon>Nocardiopsidaceae</taxon>
        <taxon>Haloactinospora</taxon>
    </lineage>
</organism>
<dbReference type="Pfam" id="PF01510">
    <property type="entry name" value="Amidase_2"/>
    <property type="match status" value="1"/>
</dbReference>
<dbReference type="OrthoDB" id="514320at2"/>
<dbReference type="Proteomes" id="UP000317422">
    <property type="component" value="Unassembled WGS sequence"/>
</dbReference>
<dbReference type="AlphaFoldDB" id="A0A543NNM1"/>
<comment type="caution">
    <text evidence="5">The sequence shown here is derived from an EMBL/GenBank/DDBJ whole genome shotgun (WGS) entry which is preliminary data.</text>
</comment>
<dbReference type="GO" id="GO:0008745">
    <property type="term" value="F:N-acetylmuramoyl-L-alanine amidase activity"/>
    <property type="evidence" value="ECO:0007669"/>
    <property type="project" value="InterPro"/>
</dbReference>
<sequence length="235" mass="25644">MPEPTRFTRRSDLGWPSESPASDADPKNGLVIHYDSNDQNLANRPHSACVDYWNSVRDYHVNTNGWDDLGYSFLACAHGYVVEGRGTFKEQAAQRGDNDTYYSCSLANGPTDPITGDQIEAVRELRAWLMEPETSIAGTVVGHRDLSATACPGDTAYALVQDDVFAQPPTGSNPEGDEMPTYVSINKSDDAPAEGIERGEWSQIHFDANISNGSDNHHTSDDPTSLLRGPCDYSG</sequence>
<gene>
    <name evidence="5" type="ORF">FHX37_3391</name>
</gene>
<feature type="domain" description="Peptidoglycan recognition protein family" evidence="4">
    <location>
        <begin position="4"/>
        <end position="147"/>
    </location>
</feature>
<evidence type="ECO:0000256" key="1">
    <source>
        <dbReference type="ARBA" id="ARBA00007553"/>
    </source>
</evidence>
<dbReference type="InterPro" id="IPR015510">
    <property type="entry name" value="PGRP"/>
</dbReference>